<protein>
    <submittedName>
        <fullName evidence="2">Uncharacterized protein</fullName>
    </submittedName>
</protein>
<accession>A0A4P7NRI3</accession>
<dbReference type="Proteomes" id="UP000294847">
    <property type="component" value="Chromosome 6"/>
</dbReference>
<evidence type="ECO:0000313" key="3">
    <source>
        <dbReference type="Proteomes" id="UP000294847"/>
    </source>
</evidence>
<gene>
    <name evidence="2" type="ORF">PoMZ_06727</name>
</gene>
<sequence length="169" mass="18328">MGGGGNSGIGVIGVFLFRETPTCWYFKRILPISTEISQYFPNGSLWATTGLRLRTCATKLPIEASSFSWVIEAPLPLIFAAGGFSETASMSCLGSLELAAEERRKQARLEQRRPQLPLGHGREQGRLFENPDLGLELGPRQDLHNGTSDSPDLASPATHVERGDAVNGM</sequence>
<proteinExistence type="predicted"/>
<evidence type="ECO:0000313" key="2">
    <source>
        <dbReference type="EMBL" id="QBZ65024.1"/>
    </source>
</evidence>
<feature type="region of interest" description="Disordered" evidence="1">
    <location>
        <begin position="105"/>
        <end position="169"/>
    </location>
</feature>
<evidence type="ECO:0000256" key="1">
    <source>
        <dbReference type="SAM" id="MobiDB-lite"/>
    </source>
</evidence>
<name>A0A4P7NRI3_PYROR</name>
<feature type="compositionally biased region" description="Basic and acidic residues" evidence="1">
    <location>
        <begin position="159"/>
        <end position="169"/>
    </location>
</feature>
<reference evidence="2 3" key="1">
    <citation type="journal article" date="2019" name="Mol. Biol. Evol.">
        <title>Blast fungal genomes show frequent chromosomal changes, gene gains and losses, and effector gene turnover.</title>
        <authorList>
            <person name="Gomez Luciano L.B."/>
            <person name="Jason Tsai I."/>
            <person name="Chuma I."/>
            <person name="Tosa Y."/>
            <person name="Chen Y.H."/>
            <person name="Li J.Y."/>
            <person name="Li M.Y."/>
            <person name="Jade Lu M.Y."/>
            <person name="Nakayashiki H."/>
            <person name="Li W.H."/>
        </authorList>
    </citation>
    <scope>NUCLEOTIDE SEQUENCE [LARGE SCALE GENOMIC DNA]</scope>
    <source>
        <strain evidence="2">MZ5-1-6</strain>
    </source>
</reference>
<organism evidence="2 3">
    <name type="scientific">Pyricularia oryzae</name>
    <name type="common">Rice blast fungus</name>
    <name type="synonym">Magnaporthe oryzae</name>
    <dbReference type="NCBI Taxonomy" id="318829"/>
    <lineage>
        <taxon>Eukaryota</taxon>
        <taxon>Fungi</taxon>
        <taxon>Dikarya</taxon>
        <taxon>Ascomycota</taxon>
        <taxon>Pezizomycotina</taxon>
        <taxon>Sordariomycetes</taxon>
        <taxon>Sordariomycetidae</taxon>
        <taxon>Magnaporthales</taxon>
        <taxon>Pyriculariaceae</taxon>
        <taxon>Pyricularia</taxon>
    </lineage>
</organism>
<dbReference type="AlphaFoldDB" id="A0A4P7NRI3"/>
<dbReference type="EMBL" id="CP034209">
    <property type="protein sequence ID" value="QBZ65024.1"/>
    <property type="molecule type" value="Genomic_DNA"/>
</dbReference>